<dbReference type="GO" id="GO:0005737">
    <property type="term" value="C:cytoplasm"/>
    <property type="evidence" value="ECO:0007669"/>
    <property type="project" value="UniProtKB-SubCell"/>
</dbReference>
<dbReference type="InterPro" id="IPR012340">
    <property type="entry name" value="NA-bd_OB-fold"/>
</dbReference>
<dbReference type="GO" id="GO:0046872">
    <property type="term" value="F:metal ion binding"/>
    <property type="evidence" value="ECO:0007669"/>
    <property type="project" value="UniProtKB-KW"/>
</dbReference>
<dbReference type="NCBIfam" id="TIGR00157">
    <property type="entry name" value="ribosome small subunit-dependent GTPase A"/>
    <property type="match status" value="1"/>
</dbReference>
<keyword evidence="8" id="KW-1185">Reference proteome</keyword>
<keyword evidence="2 3" id="KW-0342">GTP-binding</keyword>
<dbReference type="RefSeq" id="WP_022945603.1">
    <property type="nucleotide sequence ID" value="NZ_JXXY01000006.1"/>
</dbReference>
<evidence type="ECO:0000256" key="3">
    <source>
        <dbReference type="HAMAP-Rule" id="MF_01820"/>
    </source>
</evidence>
<dbReference type="Gene3D" id="2.40.50.140">
    <property type="entry name" value="Nucleic acid-binding proteins"/>
    <property type="match status" value="1"/>
</dbReference>
<dbReference type="EMBL" id="JXXZ01000002">
    <property type="protein sequence ID" value="KJZ01767.1"/>
    <property type="molecule type" value="Genomic_DNA"/>
</dbReference>
<feature type="binding site" evidence="3">
    <location>
        <position position="308"/>
    </location>
    <ligand>
        <name>Zn(2+)</name>
        <dbReference type="ChEBI" id="CHEBI:29105"/>
    </ligand>
</feature>
<dbReference type="GO" id="GO:0003924">
    <property type="term" value="F:GTPase activity"/>
    <property type="evidence" value="ECO:0007669"/>
    <property type="project" value="UniProtKB-UniRule"/>
</dbReference>
<dbReference type="Gene3D" id="1.10.40.50">
    <property type="entry name" value="Probable gtpase engc, domain 3"/>
    <property type="match status" value="1"/>
</dbReference>
<comment type="subcellular location">
    <subcellularLocation>
        <location evidence="3">Cytoplasm</location>
    </subcellularLocation>
</comment>
<keyword evidence="3" id="KW-0963">Cytoplasm</keyword>
<feature type="compositionally biased region" description="Basic residues" evidence="4">
    <location>
        <begin position="1"/>
        <end position="25"/>
    </location>
</feature>
<evidence type="ECO:0000313" key="8">
    <source>
        <dbReference type="Proteomes" id="UP000033664"/>
    </source>
</evidence>
<evidence type="ECO:0000256" key="4">
    <source>
        <dbReference type="SAM" id="MobiDB-lite"/>
    </source>
</evidence>
<dbReference type="PATRIC" id="fig|151081.8.peg.1604"/>
<name>A0A0F4Q5D6_9GAMM</name>
<dbReference type="eggNOG" id="COG1162">
    <property type="taxonomic scope" value="Bacteria"/>
</dbReference>
<dbReference type="PANTHER" id="PTHR32120">
    <property type="entry name" value="SMALL RIBOSOMAL SUBUNIT BIOGENESIS GTPASE RSGA"/>
    <property type="match status" value="1"/>
</dbReference>
<feature type="binding site" evidence="3">
    <location>
        <position position="314"/>
    </location>
    <ligand>
        <name>Zn(2+)</name>
        <dbReference type="ChEBI" id="CHEBI:29105"/>
    </ligand>
</feature>
<keyword evidence="3" id="KW-0479">Metal-binding</keyword>
<dbReference type="GeneID" id="58227279"/>
<dbReference type="InterPro" id="IPR027417">
    <property type="entry name" value="P-loop_NTPase"/>
</dbReference>
<dbReference type="EC" id="3.6.1.-" evidence="3"/>
<dbReference type="PANTHER" id="PTHR32120:SF11">
    <property type="entry name" value="SMALL RIBOSOMAL SUBUNIT BIOGENESIS GTPASE RSGA 1, MITOCHONDRIAL-RELATED"/>
    <property type="match status" value="1"/>
</dbReference>
<keyword evidence="3" id="KW-0699">rRNA-binding</keyword>
<dbReference type="HAMAP" id="MF_01820">
    <property type="entry name" value="GTPase_RsgA"/>
    <property type="match status" value="1"/>
</dbReference>
<dbReference type="OrthoDB" id="9809485at2"/>
<organism evidence="7 8">
    <name type="scientific">Pseudoalteromonas ruthenica</name>
    <dbReference type="NCBI Taxonomy" id="151081"/>
    <lineage>
        <taxon>Bacteria</taxon>
        <taxon>Pseudomonadati</taxon>
        <taxon>Pseudomonadota</taxon>
        <taxon>Gammaproteobacteria</taxon>
        <taxon>Alteromonadales</taxon>
        <taxon>Pseudoalteromonadaceae</taxon>
        <taxon>Pseudoalteromonas</taxon>
    </lineage>
</organism>
<proteinExistence type="inferred from homology"/>
<dbReference type="PROSITE" id="PS50936">
    <property type="entry name" value="ENGC_GTPASE"/>
    <property type="match status" value="1"/>
</dbReference>
<dbReference type="Proteomes" id="UP000033664">
    <property type="component" value="Unassembled WGS sequence"/>
</dbReference>
<evidence type="ECO:0000259" key="6">
    <source>
        <dbReference type="PROSITE" id="PS51721"/>
    </source>
</evidence>
<feature type="domain" description="EngC GTPase" evidence="5">
    <location>
        <begin position="126"/>
        <end position="275"/>
    </location>
</feature>
<reference evidence="7 8" key="1">
    <citation type="journal article" date="2015" name="BMC Genomics">
        <title>Genome mining reveals unlocked bioactive potential of marine Gram-negative bacteria.</title>
        <authorList>
            <person name="Machado H."/>
            <person name="Sonnenschein E.C."/>
            <person name="Melchiorsen J."/>
            <person name="Gram L."/>
        </authorList>
    </citation>
    <scope>NUCLEOTIDE SEQUENCE [LARGE SCALE GENOMIC DNA]</scope>
    <source>
        <strain evidence="7 8">S3137</strain>
    </source>
</reference>
<feature type="binding site" evidence="3">
    <location>
        <position position="306"/>
    </location>
    <ligand>
        <name>Zn(2+)</name>
        <dbReference type="ChEBI" id="CHEBI:29105"/>
    </ligand>
</feature>
<comment type="subunit">
    <text evidence="3">Monomer. Associates with 30S ribosomal subunit, binds 16S rRNA.</text>
</comment>
<dbReference type="InterPro" id="IPR030378">
    <property type="entry name" value="G_CP_dom"/>
</dbReference>
<comment type="function">
    <text evidence="3">One of several proteins that assist in the late maturation steps of the functional core of the 30S ribosomal subunit. Helps release RbfA from mature subunits. May play a role in the assembly of ribosomal proteins into the subunit. Circularly permuted GTPase that catalyzes slow GTP hydrolysis, GTPase activity is stimulated by the 30S ribosomal subunit.</text>
</comment>
<evidence type="ECO:0000256" key="1">
    <source>
        <dbReference type="ARBA" id="ARBA00022741"/>
    </source>
</evidence>
<feature type="binding site" evidence="3">
    <location>
        <begin position="219"/>
        <end position="227"/>
    </location>
    <ligand>
        <name>GTP</name>
        <dbReference type="ChEBI" id="CHEBI:37565"/>
    </ligand>
</feature>
<accession>A0A0F4Q5D6</accession>
<keyword evidence="3" id="KW-0690">Ribosome biogenesis</keyword>
<keyword evidence="3" id="KW-0694">RNA-binding</keyword>
<gene>
    <name evidence="3" type="primary">rsgA</name>
    <name evidence="7" type="ORF">TW72_02120</name>
</gene>
<evidence type="ECO:0000313" key="7">
    <source>
        <dbReference type="EMBL" id="KJZ01767.1"/>
    </source>
</evidence>
<dbReference type="GO" id="GO:0019843">
    <property type="term" value="F:rRNA binding"/>
    <property type="evidence" value="ECO:0007669"/>
    <property type="project" value="UniProtKB-KW"/>
</dbReference>
<protein>
    <recommendedName>
        <fullName evidence="3">Small ribosomal subunit biogenesis GTPase RsgA</fullName>
        <ecNumber evidence="3">3.6.1.-</ecNumber>
    </recommendedName>
</protein>
<dbReference type="AlphaFoldDB" id="A0A0F4Q5D6"/>
<feature type="region of interest" description="Disordered" evidence="4">
    <location>
        <begin position="1"/>
        <end position="29"/>
    </location>
</feature>
<dbReference type="InterPro" id="IPR010914">
    <property type="entry name" value="RsgA_GTPase_dom"/>
</dbReference>
<comment type="caution">
    <text evidence="7">The sequence shown here is derived from an EMBL/GenBank/DDBJ whole genome shotgun (WGS) entry which is preliminary data.</text>
</comment>
<sequence>MAKKQKLSKGQARRIRANHQKRLQRVKSDASKAAELELDSQNLGAAEPALVVSRFGQHADVETADAEVLRCNIRRTISSLVCGDKVMFRRAKVSEGDIAGVVELVEERHSQLTRPDFYDGVKVVAANVDQILMVSAVVPEFSTQIIDRYIVACEDMGIPPVLLLNKVDLLDDEDRELFADYLAEYAHLGYQVMMVSSESGEGMDTLKAMLADNNSIFVGQSGVGKSSLVNALLPDADILTKTVSSNSGLGQHTTTVSRLHHLPSGGNLIDSPGIREFGLWHLEPERVAWCFKEFRQYLGGCKFRDCKHLDDPGCLLREAVEQGDIADFRFENYHRIIESMADGRAGARNPRV</sequence>
<dbReference type="Gene3D" id="3.40.50.300">
    <property type="entry name" value="P-loop containing nucleotide triphosphate hydrolases"/>
    <property type="match status" value="1"/>
</dbReference>
<feature type="binding site" evidence="3">
    <location>
        <position position="301"/>
    </location>
    <ligand>
        <name>Zn(2+)</name>
        <dbReference type="ChEBI" id="CHEBI:29105"/>
    </ligand>
</feature>
<keyword evidence="3" id="KW-0378">Hydrolase</keyword>
<dbReference type="NCBIfam" id="NF008931">
    <property type="entry name" value="PRK12288.1"/>
    <property type="match status" value="1"/>
</dbReference>
<feature type="binding site" evidence="3">
    <location>
        <begin position="165"/>
        <end position="168"/>
    </location>
    <ligand>
        <name>GTP</name>
        <dbReference type="ChEBI" id="CHEBI:37565"/>
    </ligand>
</feature>
<dbReference type="GO" id="GO:0042274">
    <property type="term" value="P:ribosomal small subunit biogenesis"/>
    <property type="evidence" value="ECO:0007669"/>
    <property type="project" value="UniProtKB-UniRule"/>
</dbReference>
<dbReference type="GO" id="GO:0005525">
    <property type="term" value="F:GTP binding"/>
    <property type="evidence" value="ECO:0007669"/>
    <property type="project" value="UniProtKB-UniRule"/>
</dbReference>
<dbReference type="SUPFAM" id="SSF52540">
    <property type="entry name" value="P-loop containing nucleoside triphosphate hydrolases"/>
    <property type="match status" value="1"/>
</dbReference>
<keyword evidence="3" id="KW-0862">Zinc</keyword>
<keyword evidence="1 3" id="KW-0547">Nucleotide-binding</keyword>
<evidence type="ECO:0000259" key="5">
    <source>
        <dbReference type="PROSITE" id="PS50936"/>
    </source>
</evidence>
<comment type="cofactor">
    <cofactor evidence="3">
        <name>Zn(2+)</name>
        <dbReference type="ChEBI" id="CHEBI:29105"/>
    </cofactor>
    <text evidence="3">Binds 1 zinc ion per subunit.</text>
</comment>
<dbReference type="Pfam" id="PF03193">
    <property type="entry name" value="RsgA_GTPase"/>
    <property type="match status" value="1"/>
</dbReference>
<dbReference type="PROSITE" id="PS51721">
    <property type="entry name" value="G_CP"/>
    <property type="match status" value="1"/>
</dbReference>
<feature type="domain" description="CP-type G" evidence="6">
    <location>
        <begin position="109"/>
        <end position="277"/>
    </location>
</feature>
<dbReference type="InterPro" id="IPR004881">
    <property type="entry name" value="Ribosome_biogen_GTPase_RsgA"/>
</dbReference>
<evidence type="ECO:0000256" key="2">
    <source>
        <dbReference type="ARBA" id="ARBA00023134"/>
    </source>
</evidence>
<dbReference type="CDD" id="cd01854">
    <property type="entry name" value="YjeQ_EngC"/>
    <property type="match status" value="1"/>
</dbReference>
<comment type="similarity">
    <text evidence="3">Belongs to the TRAFAC class YlqF/YawG GTPase family. RsgA subfamily.</text>
</comment>